<reference evidence="1" key="1">
    <citation type="journal article" date="2017" name="Viruses">
        <title>Characterization of Bacillus subtilis Viruses vB_BsuM-Goe2 and vB_BsuM-Goe3.</title>
        <authorList>
            <person name="Willms I.M."/>
            <person name="Hoppert M."/>
            <person name="Hertel R."/>
        </authorList>
    </citation>
    <scope>NUCLEOTIDE SEQUENCE [LARGE SCALE GENOMIC DNA]</scope>
</reference>
<name>A0A217ERC7_BPGO3</name>
<keyword evidence="2" id="KW-1185">Reference proteome</keyword>
<accession>A0A217ERC7</accession>
<protein>
    <submittedName>
        <fullName evidence="1">Uncharacterized protein</fullName>
    </submittedName>
</protein>
<organismHost>
    <name type="scientific">Bacillus subtilis</name>
    <dbReference type="NCBI Taxonomy" id="1423"/>
</organismHost>
<proteinExistence type="predicted"/>
<organism evidence="1 2">
    <name type="scientific">Bacillus phage vB_BsuM-Goe3</name>
    <dbReference type="NCBI Taxonomy" id="1933063"/>
    <lineage>
        <taxon>Viruses</taxon>
        <taxon>Duplodnaviria</taxon>
        <taxon>Heunggongvirae</taxon>
        <taxon>Uroviricota</taxon>
        <taxon>Caudoviricetes</taxon>
        <taxon>Herelleviridae</taxon>
        <taxon>Bastillevirinae</taxon>
        <taxon>Grisebachstrassevirus</taxon>
        <taxon>Grisebachstrassevirus goe3</taxon>
    </lineage>
</organism>
<evidence type="ECO:0000313" key="2">
    <source>
        <dbReference type="Proteomes" id="UP000221795"/>
    </source>
</evidence>
<gene>
    <name evidence="1" type="ORF">Goe3_c19700</name>
</gene>
<dbReference type="Proteomes" id="UP000221795">
    <property type="component" value="Segment"/>
</dbReference>
<dbReference type="EMBL" id="KY368640">
    <property type="protein sequence ID" value="APZ82658.1"/>
    <property type="molecule type" value="Genomic_DNA"/>
</dbReference>
<sequence>MKINKYLEFKNDNPLVMITPEQEYMLRRLVAQCPNQTELLEWVSKAYDTNNTGRVPDIRSLKQLSKQQLTEVIVTRQYTVVDTMDDRLAYYDQHIRNELQRCDPEVDPLERSRLEGQLELLDGVKTEYRRYLSSTGKIDDWFDVHVAGGKIVLSPTLSFIKVEVDEEGTITAIDTSTDPLPEKD</sequence>
<evidence type="ECO:0000313" key="1">
    <source>
        <dbReference type="EMBL" id="APZ82658.1"/>
    </source>
</evidence>